<reference evidence="3 4" key="1">
    <citation type="submission" date="2018-06" db="EMBL/GenBank/DDBJ databases">
        <authorList>
            <consortium name="Pathogen Informatics"/>
            <person name="Doyle S."/>
        </authorList>
    </citation>
    <scope>NUCLEOTIDE SEQUENCE [LARGE SCALE GENOMIC DNA]</scope>
    <source>
        <strain evidence="3 4">NCTC10376</strain>
    </source>
</reference>
<protein>
    <submittedName>
        <fullName evidence="3">Uncharacterized protein</fullName>
    </submittedName>
</protein>
<sequence length="483" mass="53040">MRVGSHTRFKGLMLIFLILVGTFYPIYRAQAALPLLAARAVIPAILGRIVVKRAMQTAANDAVYLNLVNNTTRAISATTRANAASVGAKSFFRSSNGALTWAGVGYSFGDISSEYFANKGDVMVATTGKSIGNGRYEVDVGGKTYITDFLPSESNPFIATPVINGNIPSYTVSELTSNMQWYIVIYSTPKQYIVGSIESVAQGYFRYEADKGSLNCPVGKGLCTYEFQAKGIEINQGSTSYVKYQYTAFYTDSLGNEASQIYTPNQAIQVYYNKQYIPDNDSIDKQFILASDVDGFEALEKLKEYQLDLDKLASMLNNLFYQSATQPDYDGIPITSSNPITANEIKSVYPDHGKLTDFDLLYPAQVKPDGDLVIKTPGISTETGQSGKVGLDLGEYPEIDEPDLEEPPTGKEILAPIENLMPFIKNIQLPSKEASCPVAEFNVFDTQYKIDSHCPLLEQNKALFQLIAGVLWGFLSLRIILSA</sequence>
<dbReference type="RefSeq" id="WP_036971994.1">
    <property type="nucleotide sequence ID" value="NZ_UGTW01000001.1"/>
</dbReference>
<dbReference type="EMBL" id="UGTW01000005">
    <property type="protein sequence ID" value="SUD29935.1"/>
    <property type="molecule type" value="Genomic_DNA"/>
</dbReference>
<accession>A0A379IB24</accession>
<evidence type="ECO:0000313" key="1">
    <source>
        <dbReference type="EMBL" id="SUC17935.1"/>
    </source>
</evidence>
<dbReference type="AlphaFoldDB" id="A0A379IB24"/>
<dbReference type="EMBL" id="UGTW01000001">
    <property type="protein sequence ID" value="SUC17935.1"/>
    <property type="molecule type" value="Genomic_DNA"/>
</dbReference>
<dbReference type="EMBL" id="UGTW01000005">
    <property type="protein sequence ID" value="SUD29946.1"/>
    <property type="molecule type" value="Genomic_DNA"/>
</dbReference>
<evidence type="ECO:0000313" key="2">
    <source>
        <dbReference type="EMBL" id="SUD29935.1"/>
    </source>
</evidence>
<name>A0A379IB24_PROVU</name>
<evidence type="ECO:0000313" key="3">
    <source>
        <dbReference type="EMBL" id="SUD29946.1"/>
    </source>
</evidence>
<proteinExistence type="predicted"/>
<dbReference type="Proteomes" id="UP000254331">
    <property type="component" value="Unassembled WGS sequence"/>
</dbReference>
<gene>
    <name evidence="1" type="ORF">NCTC10376_03888</name>
    <name evidence="2" type="ORF">NCTC10376_04165</name>
    <name evidence="3" type="ORF">NCTC10376_04176</name>
</gene>
<evidence type="ECO:0000313" key="4">
    <source>
        <dbReference type="Proteomes" id="UP000254331"/>
    </source>
</evidence>
<organism evidence="3 4">
    <name type="scientific">Proteus vulgaris</name>
    <dbReference type="NCBI Taxonomy" id="585"/>
    <lineage>
        <taxon>Bacteria</taxon>
        <taxon>Pseudomonadati</taxon>
        <taxon>Pseudomonadota</taxon>
        <taxon>Gammaproteobacteria</taxon>
        <taxon>Enterobacterales</taxon>
        <taxon>Morganellaceae</taxon>
        <taxon>Proteus</taxon>
    </lineage>
</organism>